<feature type="region of interest" description="Disordered" evidence="1">
    <location>
        <begin position="1326"/>
        <end position="1390"/>
    </location>
</feature>
<accession>A0A1L3KF21</accession>
<organism evidence="2 3">
    <name type="scientific">Shuangao toti-like virus</name>
    <dbReference type="NCBI Taxonomy" id="1923477"/>
    <lineage>
        <taxon>Viruses</taxon>
        <taxon>Riboviria</taxon>
        <taxon>Orthornavirae</taxon>
        <taxon>Duplornaviricota</taxon>
        <taxon>Chrymotiviricetes</taxon>
        <taxon>Ghabrivirales</taxon>
        <taxon>Betatotivirineae</taxon>
        <taxon>Lebotiviridae</taxon>
        <taxon>Lebotivirus</taxon>
        <taxon>Lebotivirus shi</taxon>
    </lineage>
</organism>
<dbReference type="EMBL" id="KX882960">
    <property type="protein sequence ID" value="APG76010.1"/>
    <property type="molecule type" value="Genomic_RNA"/>
</dbReference>
<feature type="compositionally biased region" description="Basic and acidic residues" evidence="1">
    <location>
        <begin position="1273"/>
        <end position="1287"/>
    </location>
</feature>
<name>A0A1L3KF21_9VIRU</name>
<feature type="compositionally biased region" description="Basic and acidic residues" evidence="1">
    <location>
        <begin position="1372"/>
        <end position="1390"/>
    </location>
</feature>
<dbReference type="GeneID" id="30853626"/>
<feature type="region of interest" description="Disordered" evidence="1">
    <location>
        <begin position="505"/>
        <end position="545"/>
    </location>
</feature>
<proteinExistence type="predicted"/>
<dbReference type="RefSeq" id="YP_009336731.1">
    <property type="nucleotide sequence ID" value="NC_032851.1"/>
</dbReference>
<dbReference type="Proteomes" id="UP000203943">
    <property type="component" value="Segment"/>
</dbReference>
<feature type="compositionally biased region" description="Polar residues" evidence="1">
    <location>
        <begin position="1341"/>
        <end position="1351"/>
    </location>
</feature>
<sequence length="1390" mass="157249">MVYANIDDSGQGQAVNPTVDREFEESEWWVPQGPLEEPEETEWINIHPEDIGIRKEDLNDPVTRRKTVTKLMIANKLTDTFSLESSFQRASAYLTEWERGNREKTLLGNRSNKSKESNECKIFRGDVASGVEALWEATKMSSGDGMEESALWSLLNGAGPSNPRVYNNRTLTKYEEEGAKLGVGSDQLHYHKSMTYTRTEVPRSNSNKDKGTETKVKEEIVKVGRLKDRAAKMAINVYTSYRKTLGIMSGNVKNRIWTKYVASKLARLVGSNILIGWERELINKCQLSEMQAKKKVSMLAHSIRIWSLEPTDDPEEDKLKVKEPDNEDVESETLDVRRMWFVSGLISSKFGESTVNGGVCPYCIYHEIEGSTPKAVIKAEGIRECKLPLRDSKSWVYAAAIKHNKEMHALNGNIASRILLEGESRREDCMSRDRVEGWDRPPIRCIIRENWIEILEEAEKYSGRVYYSDGNHGGRTSYAGAGTLHEVCKGDLTLPAAEVLPQQHQAGGSGMQDDGRPGLPPATRSGKIYGPNWSREASERHRTRGEDQTWISVGLDRNKHHGKIVMTEMGDEMTRALRDPEDKTGLINLNRSRNIYNYIVGGGSLAQSVNHCNSSDWRELGLRICLYDDLRERRFTQPTGVDWAIAKKDEIRTEYVATKPEHKWGYKCVCVNWRYLDKFLKIDGRMPVGPNMNDIWYLNSDEVTVIALGDNSNDSGIGREAWILSHLDYPLIHAVDTFSIGEIRRVGVPEYSEKTFVRTSSLIDIPNKARNLVFVLMSDSQDTYTLGGVTFTVPRVDRFDSIPAGTGPRVVDCDPIIDAMLNRVMMSPECIRMSFERYCGGYFPTGLDWMEVDNLATVLKVRWHNRMSVGVEDTPTGKVKEYKYMPTGFARQCGITLRNSIGIDNYGSNDAVTCLDHVFVKRADARSTPVLRIGRWDCMSELGVASGFAVYNSFDTENKDRVISRISAGGMDSLLRAAYWRRIVEMWKRQNGIRDEIASPGSYPNLDNYWTMFVEETREGGPTLSQMAEVLCKGKYCTWSWRVNELKTILPSVTGSRTPSSWWRGPLNETWKPFLIGGNENHPSDTYHLNTVRTEWCYNHWEPQDRGTDDFHLESVLNRINLEKGLEGIEYIGLPSRSKVGNFGYHVECQISGILARSAGWVKSYDKSHPVDNSIKWTWGLNVIIRDWEHDTLKKICLEANVASLLEAGYFLERTQLFRGSETLPVGGSNRDYLYRLPTTDMSLVMGNSRASSKQSDPSKELRKTTLNIVSDQRIDPDEAKHQEEKSTGLTTWKGSDKKKLMSSTEEKKTGSAVLEIKKIPEVDSKGSGLTKATVGGIPTVDTSQSQMASHQNRKEVERVMVTAEVQPKIGSTKEDAKYNLDHRKKQDEN</sequence>
<evidence type="ECO:0000313" key="3">
    <source>
        <dbReference type="Proteomes" id="UP000203943"/>
    </source>
</evidence>
<dbReference type="KEGG" id="vg:30853626"/>
<evidence type="ECO:0000313" key="2">
    <source>
        <dbReference type="EMBL" id="APG76010.1"/>
    </source>
</evidence>
<feature type="compositionally biased region" description="Basic and acidic residues" evidence="1">
    <location>
        <begin position="1295"/>
        <end position="1305"/>
    </location>
</feature>
<feature type="region of interest" description="Disordered" evidence="1">
    <location>
        <begin position="1273"/>
        <end position="1305"/>
    </location>
</feature>
<feature type="compositionally biased region" description="Basic and acidic residues" evidence="1">
    <location>
        <begin position="536"/>
        <end position="545"/>
    </location>
</feature>
<reference evidence="2 3" key="1">
    <citation type="journal article" date="2016" name="Nature">
        <title>Redefining the invertebrate RNA virosphere.</title>
        <authorList>
            <person name="Shi M."/>
            <person name="Lin X.D."/>
            <person name="Tian J.H."/>
            <person name="Chen L.J."/>
            <person name="Chen X."/>
            <person name="Li C.X."/>
            <person name="Qin X.C."/>
            <person name="Li J."/>
            <person name="Cao J.P."/>
            <person name="Eden J.S."/>
            <person name="Buchmann J."/>
            <person name="Wang W."/>
            <person name="Xu J."/>
            <person name="Holmes E.C."/>
            <person name="Zhang Y.Z."/>
        </authorList>
    </citation>
    <scope>NUCLEOTIDE SEQUENCE [LARGE SCALE GENOMIC DNA]</scope>
    <source>
        <strain evidence="3">insectZJ97483</strain>
    </source>
</reference>
<evidence type="ECO:0000256" key="1">
    <source>
        <dbReference type="SAM" id="MobiDB-lite"/>
    </source>
</evidence>
<protein>
    <submittedName>
        <fullName evidence="2">Uncharacterized protein</fullName>
    </submittedName>
</protein>
<keyword evidence="3" id="KW-1185">Reference proteome</keyword>